<dbReference type="EMBL" id="KN817528">
    <property type="protein sequence ID" value="KJA26221.1"/>
    <property type="molecule type" value="Genomic_DNA"/>
</dbReference>
<organism evidence="1 2">
    <name type="scientific">Hypholoma sublateritium (strain FD-334 SS-4)</name>
    <dbReference type="NCBI Taxonomy" id="945553"/>
    <lineage>
        <taxon>Eukaryota</taxon>
        <taxon>Fungi</taxon>
        <taxon>Dikarya</taxon>
        <taxon>Basidiomycota</taxon>
        <taxon>Agaricomycotina</taxon>
        <taxon>Agaricomycetes</taxon>
        <taxon>Agaricomycetidae</taxon>
        <taxon>Agaricales</taxon>
        <taxon>Agaricineae</taxon>
        <taxon>Strophariaceae</taxon>
        <taxon>Hypholoma</taxon>
    </lineage>
</organism>
<dbReference type="Gene3D" id="1.10.132.70">
    <property type="match status" value="1"/>
</dbReference>
<evidence type="ECO:0000313" key="1">
    <source>
        <dbReference type="EMBL" id="KJA26221.1"/>
    </source>
</evidence>
<feature type="non-terminal residue" evidence="1">
    <location>
        <position position="1"/>
    </location>
</feature>
<reference evidence="2" key="1">
    <citation type="submission" date="2014-04" db="EMBL/GenBank/DDBJ databases">
        <title>Evolutionary Origins and Diversification of the Mycorrhizal Mutualists.</title>
        <authorList>
            <consortium name="DOE Joint Genome Institute"/>
            <consortium name="Mycorrhizal Genomics Consortium"/>
            <person name="Kohler A."/>
            <person name="Kuo A."/>
            <person name="Nagy L.G."/>
            <person name="Floudas D."/>
            <person name="Copeland A."/>
            <person name="Barry K.W."/>
            <person name="Cichocki N."/>
            <person name="Veneault-Fourrey C."/>
            <person name="LaButti K."/>
            <person name="Lindquist E.A."/>
            <person name="Lipzen A."/>
            <person name="Lundell T."/>
            <person name="Morin E."/>
            <person name="Murat C."/>
            <person name="Riley R."/>
            <person name="Ohm R."/>
            <person name="Sun H."/>
            <person name="Tunlid A."/>
            <person name="Henrissat B."/>
            <person name="Grigoriev I.V."/>
            <person name="Hibbett D.S."/>
            <person name="Martin F."/>
        </authorList>
    </citation>
    <scope>NUCLEOTIDE SEQUENCE [LARGE SCALE GENOMIC DNA]</scope>
    <source>
        <strain evidence="2">FD-334 SS-4</strain>
    </source>
</reference>
<dbReference type="OMA" id="WRHRKCK"/>
<dbReference type="STRING" id="945553.A0A0D2PCG3"/>
<sequence>KKLAENVRHVSKYIFSRQYGLNTPFASAEMKGSSFGLSAYDYLDREDELKAAGPSKTPKRLKHVLPLIEKLLRRHCKCAYISMRDRACPSKVSSHIRVIRIEIIGVY</sequence>
<dbReference type="Proteomes" id="UP000054270">
    <property type="component" value="Unassembled WGS sequence"/>
</dbReference>
<proteinExistence type="predicted"/>
<dbReference type="OrthoDB" id="289721at2759"/>
<accession>A0A0D2PCG3</accession>
<evidence type="ECO:0000313" key="2">
    <source>
        <dbReference type="Proteomes" id="UP000054270"/>
    </source>
</evidence>
<keyword evidence="2" id="KW-1185">Reference proteome</keyword>
<name>A0A0D2PCG3_HYPSF</name>
<dbReference type="AlphaFoldDB" id="A0A0D2PCG3"/>
<gene>
    <name evidence="1" type="ORF">HYPSUDRAFT_133106</name>
</gene>
<protein>
    <submittedName>
        <fullName evidence="1">Uncharacterized protein</fullName>
    </submittedName>
</protein>